<protein>
    <recommendedName>
        <fullName evidence="1">Transposase Tc1-like domain-containing protein</fullName>
    </recommendedName>
</protein>
<name>A0A3M7T425_BRAPC</name>
<feature type="domain" description="Transposase Tc1-like" evidence="1">
    <location>
        <begin position="5"/>
        <end position="71"/>
    </location>
</feature>
<gene>
    <name evidence="2" type="ORF">BpHYR1_021851</name>
</gene>
<dbReference type="Pfam" id="PF01498">
    <property type="entry name" value="HTH_Tnp_Tc3_2"/>
    <property type="match status" value="1"/>
</dbReference>
<dbReference type="InterPro" id="IPR002492">
    <property type="entry name" value="Transposase_Tc1-like"/>
</dbReference>
<reference evidence="2 3" key="1">
    <citation type="journal article" date="2018" name="Sci. Rep.">
        <title>Genomic signatures of local adaptation to the degree of environmental predictability in rotifers.</title>
        <authorList>
            <person name="Franch-Gras L."/>
            <person name="Hahn C."/>
            <person name="Garcia-Roger E.M."/>
            <person name="Carmona M.J."/>
            <person name="Serra M."/>
            <person name="Gomez A."/>
        </authorList>
    </citation>
    <scope>NUCLEOTIDE SEQUENCE [LARGE SCALE GENOMIC DNA]</scope>
    <source>
        <strain evidence="2">HYR1</strain>
    </source>
</reference>
<evidence type="ECO:0000313" key="2">
    <source>
        <dbReference type="EMBL" id="RNA42751.1"/>
    </source>
</evidence>
<sequence length="73" mass="8661">MANFRLVRKNPTTDYRQIASDFNSKFKEHKISKETVRRVLAKKGIESYSAVKKPLLTASDRTKRYKWCKERPN</sequence>
<proteinExistence type="predicted"/>
<dbReference type="EMBL" id="REGN01000323">
    <property type="protein sequence ID" value="RNA42751.1"/>
    <property type="molecule type" value="Genomic_DNA"/>
</dbReference>
<evidence type="ECO:0000259" key="1">
    <source>
        <dbReference type="Pfam" id="PF01498"/>
    </source>
</evidence>
<evidence type="ECO:0000313" key="3">
    <source>
        <dbReference type="Proteomes" id="UP000276133"/>
    </source>
</evidence>
<dbReference type="GO" id="GO:0006313">
    <property type="term" value="P:DNA transposition"/>
    <property type="evidence" value="ECO:0007669"/>
    <property type="project" value="InterPro"/>
</dbReference>
<comment type="caution">
    <text evidence="2">The sequence shown here is derived from an EMBL/GenBank/DDBJ whole genome shotgun (WGS) entry which is preliminary data.</text>
</comment>
<dbReference type="Proteomes" id="UP000276133">
    <property type="component" value="Unassembled WGS sequence"/>
</dbReference>
<accession>A0A3M7T425</accession>
<organism evidence="2 3">
    <name type="scientific">Brachionus plicatilis</name>
    <name type="common">Marine rotifer</name>
    <name type="synonym">Brachionus muelleri</name>
    <dbReference type="NCBI Taxonomy" id="10195"/>
    <lineage>
        <taxon>Eukaryota</taxon>
        <taxon>Metazoa</taxon>
        <taxon>Spiralia</taxon>
        <taxon>Gnathifera</taxon>
        <taxon>Rotifera</taxon>
        <taxon>Eurotatoria</taxon>
        <taxon>Monogononta</taxon>
        <taxon>Pseudotrocha</taxon>
        <taxon>Ploima</taxon>
        <taxon>Brachionidae</taxon>
        <taxon>Brachionus</taxon>
    </lineage>
</organism>
<dbReference type="GO" id="GO:0015074">
    <property type="term" value="P:DNA integration"/>
    <property type="evidence" value="ECO:0007669"/>
    <property type="project" value="InterPro"/>
</dbReference>
<dbReference type="AlphaFoldDB" id="A0A3M7T425"/>
<dbReference type="GO" id="GO:0003677">
    <property type="term" value="F:DNA binding"/>
    <property type="evidence" value="ECO:0007669"/>
    <property type="project" value="InterPro"/>
</dbReference>
<keyword evidence="3" id="KW-1185">Reference proteome</keyword>